<dbReference type="GO" id="GO:0005524">
    <property type="term" value="F:ATP binding"/>
    <property type="evidence" value="ECO:0007669"/>
    <property type="project" value="UniProtKB-KW"/>
</dbReference>
<dbReference type="GO" id="GO:0005829">
    <property type="term" value="C:cytosol"/>
    <property type="evidence" value="ECO:0007669"/>
    <property type="project" value="TreeGrafter"/>
</dbReference>
<organism evidence="12 13">
    <name type="scientific">Micromonospora nigra</name>
    <dbReference type="NCBI Taxonomy" id="145857"/>
    <lineage>
        <taxon>Bacteria</taxon>
        <taxon>Bacillati</taxon>
        <taxon>Actinomycetota</taxon>
        <taxon>Actinomycetes</taxon>
        <taxon>Micromonosporales</taxon>
        <taxon>Micromonosporaceae</taxon>
        <taxon>Micromonospora</taxon>
    </lineage>
</organism>
<dbReference type="Gene3D" id="3.40.50.620">
    <property type="entry name" value="HUPs"/>
    <property type="match status" value="1"/>
</dbReference>
<feature type="domain" description="Cupin type-2" evidence="10">
    <location>
        <begin position="38"/>
        <end position="107"/>
    </location>
</feature>
<dbReference type="SUPFAM" id="SSF57770">
    <property type="entry name" value="Methionyl-tRNA synthetase (MetRS), Zn-domain"/>
    <property type="match status" value="1"/>
</dbReference>
<dbReference type="InterPro" id="IPR029038">
    <property type="entry name" value="MetRS_Zn"/>
</dbReference>
<evidence type="ECO:0000313" key="12">
    <source>
        <dbReference type="EMBL" id="SCL14953.1"/>
    </source>
</evidence>
<evidence type="ECO:0000259" key="11">
    <source>
        <dbReference type="Pfam" id="PF09334"/>
    </source>
</evidence>
<dbReference type="OrthoDB" id="9810191at2"/>
<feature type="domain" description="Methionyl/Leucyl tRNA synthetase" evidence="11">
    <location>
        <begin position="139"/>
        <end position="514"/>
    </location>
</feature>
<keyword evidence="5 9" id="KW-0067">ATP-binding</keyword>
<evidence type="ECO:0000256" key="3">
    <source>
        <dbReference type="ARBA" id="ARBA00022598"/>
    </source>
</evidence>
<dbReference type="Gene3D" id="1.10.730.10">
    <property type="entry name" value="Isoleucyl-tRNA Synthetase, Domain 1"/>
    <property type="match status" value="1"/>
</dbReference>
<sequence>MIVTGIPRSVADLNAPDFMRSAPPGWTTDAPPPFAVTRVTLRPGEITAAHSHHDTEVWIMLAGHGEVRSDGRVAAVTAGDTVTLPPLERHTLRNLADDEPLTFLSVYWEDMPRLAAAHAPRRAASVARDERPVLLLPSFPTPNGELHLGHMAGPYLGADFARRALLAAGTPAHLLLGTVGHQSQVAAAARAAGVSFHTLAERNTDGIMAGLRAAGIEWDVFVRPRDEVYPALARQVFERLRDTGVVVRRTVPTNFCPACEVFLFEAFVAGACPHCGSRDTAGIECEKCALPFADADLVDASCGTCGTAAEHRPLERWLMPLEPLRDRLTAYLASVRTGPRIAAYVSRILAGPLPDLPVSVVAADGIELPDSGGQRMYSAFELAARFLTAVDRLARDSGADGWQSYLDEHRPRTALFFGFDNAYLRAVVFPAVLGAFTDRIDLPETLIGNEFYLLNGAKFSTGRGHVIWGRDAFDDKTQDRLRLFLAATRPEHRRRNFSTVDHDAFVQRELVGRLDDWLAGVGKRVAGRFAGRAPTAGTFFPAAEEFAGRIATLHTEITAALALDRFSPAGAVAALLAFLKPARRFAEDAEDLLTAPALDGPARTCVALELMAVRSLAQVLRPLVPATADRLAEQIGTVGPTAEPRWVTPGTPVRVSPLFS</sequence>
<dbReference type="Proteomes" id="UP000199699">
    <property type="component" value="Unassembled WGS sequence"/>
</dbReference>
<gene>
    <name evidence="12" type="ORF">GA0070616_0588</name>
</gene>
<dbReference type="Gene3D" id="2.20.28.20">
    <property type="entry name" value="Methionyl-tRNA synthetase, Zn-domain"/>
    <property type="match status" value="1"/>
</dbReference>
<keyword evidence="6 9" id="KW-0648">Protein biosynthesis</keyword>
<keyword evidence="13" id="KW-1185">Reference proteome</keyword>
<dbReference type="InterPro" id="IPR023458">
    <property type="entry name" value="Met-tRNA_ligase_1"/>
</dbReference>
<dbReference type="InterPro" id="IPR015413">
    <property type="entry name" value="Methionyl/Leucyl_tRNA_Synth"/>
</dbReference>
<evidence type="ECO:0000256" key="9">
    <source>
        <dbReference type="RuleBase" id="RU363039"/>
    </source>
</evidence>
<keyword evidence="2" id="KW-0963">Cytoplasm</keyword>
<dbReference type="STRING" id="145857.GA0070616_0588"/>
<name>A0A1C6RCY1_9ACTN</name>
<reference evidence="12 13" key="1">
    <citation type="submission" date="2016-06" db="EMBL/GenBank/DDBJ databases">
        <authorList>
            <person name="Kjaerup R.B."/>
            <person name="Dalgaard T.S."/>
            <person name="Juul-Madsen H.R."/>
        </authorList>
    </citation>
    <scope>NUCLEOTIDE SEQUENCE [LARGE SCALE GENOMIC DNA]</scope>
    <source>
        <strain evidence="12 13">DSM 43818</strain>
    </source>
</reference>
<evidence type="ECO:0000256" key="6">
    <source>
        <dbReference type="ARBA" id="ARBA00022917"/>
    </source>
</evidence>
<evidence type="ECO:0000256" key="1">
    <source>
        <dbReference type="ARBA" id="ARBA00008258"/>
    </source>
</evidence>
<dbReference type="InterPro" id="IPR011051">
    <property type="entry name" value="RmlC_Cupin_sf"/>
</dbReference>
<dbReference type="Pfam" id="PF07883">
    <property type="entry name" value="Cupin_2"/>
    <property type="match status" value="1"/>
</dbReference>
<dbReference type="InterPro" id="IPR009080">
    <property type="entry name" value="tRNAsynth_Ia_anticodon-bd"/>
</dbReference>
<dbReference type="PROSITE" id="PS00178">
    <property type="entry name" value="AA_TRNA_LIGASE_I"/>
    <property type="match status" value="1"/>
</dbReference>
<comment type="similarity">
    <text evidence="1">Belongs to the class-I aminoacyl-tRNA synthetase family. MetG type 1 subfamily.</text>
</comment>
<comment type="catalytic activity">
    <reaction evidence="8">
        <text>tRNA(Met) + L-methionine + ATP = L-methionyl-tRNA(Met) + AMP + diphosphate</text>
        <dbReference type="Rhea" id="RHEA:13481"/>
        <dbReference type="Rhea" id="RHEA-COMP:9667"/>
        <dbReference type="Rhea" id="RHEA-COMP:9698"/>
        <dbReference type="ChEBI" id="CHEBI:30616"/>
        <dbReference type="ChEBI" id="CHEBI:33019"/>
        <dbReference type="ChEBI" id="CHEBI:57844"/>
        <dbReference type="ChEBI" id="CHEBI:78442"/>
        <dbReference type="ChEBI" id="CHEBI:78530"/>
        <dbReference type="ChEBI" id="CHEBI:456215"/>
        <dbReference type="EC" id="6.1.1.10"/>
    </reaction>
</comment>
<dbReference type="EMBL" id="FMHT01000003">
    <property type="protein sequence ID" value="SCL14953.1"/>
    <property type="molecule type" value="Genomic_DNA"/>
</dbReference>
<dbReference type="GO" id="GO:0004825">
    <property type="term" value="F:methionine-tRNA ligase activity"/>
    <property type="evidence" value="ECO:0007669"/>
    <property type="project" value="UniProtKB-EC"/>
</dbReference>
<evidence type="ECO:0000256" key="7">
    <source>
        <dbReference type="ARBA" id="ARBA00023146"/>
    </source>
</evidence>
<dbReference type="SUPFAM" id="SSF47323">
    <property type="entry name" value="Anticodon-binding domain of a subclass of class I aminoacyl-tRNA synthetases"/>
    <property type="match status" value="1"/>
</dbReference>
<protein>
    <submittedName>
        <fullName evidence="12">Methionyl-tRNA synthetase</fullName>
    </submittedName>
</protein>
<evidence type="ECO:0000256" key="4">
    <source>
        <dbReference type="ARBA" id="ARBA00022741"/>
    </source>
</evidence>
<accession>A0A1C6RCY1</accession>
<dbReference type="SUPFAM" id="SSF51182">
    <property type="entry name" value="RmlC-like cupins"/>
    <property type="match status" value="1"/>
</dbReference>
<evidence type="ECO:0000256" key="5">
    <source>
        <dbReference type="ARBA" id="ARBA00022840"/>
    </source>
</evidence>
<keyword evidence="3 9" id="KW-0436">Ligase</keyword>
<keyword evidence="4 9" id="KW-0547">Nucleotide-binding</keyword>
<dbReference type="InterPro" id="IPR014729">
    <property type="entry name" value="Rossmann-like_a/b/a_fold"/>
</dbReference>
<evidence type="ECO:0000256" key="2">
    <source>
        <dbReference type="ARBA" id="ARBA00022490"/>
    </source>
</evidence>
<proteinExistence type="inferred from homology"/>
<evidence type="ECO:0000259" key="10">
    <source>
        <dbReference type="Pfam" id="PF07883"/>
    </source>
</evidence>
<dbReference type="InterPro" id="IPR013096">
    <property type="entry name" value="Cupin_2"/>
</dbReference>
<dbReference type="SUPFAM" id="SSF52374">
    <property type="entry name" value="Nucleotidylyl transferase"/>
    <property type="match status" value="1"/>
</dbReference>
<keyword evidence="7 9" id="KW-0030">Aminoacyl-tRNA synthetase</keyword>
<dbReference type="PANTHER" id="PTHR45765:SF1">
    <property type="entry name" value="METHIONINE--TRNA LIGASE, CYTOPLASMIC"/>
    <property type="match status" value="1"/>
</dbReference>
<evidence type="ECO:0000256" key="8">
    <source>
        <dbReference type="ARBA" id="ARBA00047364"/>
    </source>
</evidence>
<dbReference type="InterPro" id="IPR014710">
    <property type="entry name" value="RmlC-like_jellyroll"/>
</dbReference>
<dbReference type="PANTHER" id="PTHR45765">
    <property type="entry name" value="METHIONINE--TRNA LIGASE"/>
    <property type="match status" value="1"/>
</dbReference>
<dbReference type="Gene3D" id="2.60.120.10">
    <property type="entry name" value="Jelly Rolls"/>
    <property type="match status" value="1"/>
</dbReference>
<dbReference type="AlphaFoldDB" id="A0A1C6RCY1"/>
<dbReference type="InterPro" id="IPR001412">
    <property type="entry name" value="aa-tRNA-synth_I_CS"/>
</dbReference>
<dbReference type="RefSeq" id="WP_091075720.1">
    <property type="nucleotide sequence ID" value="NZ_FMHT01000003.1"/>
</dbReference>
<evidence type="ECO:0000313" key="13">
    <source>
        <dbReference type="Proteomes" id="UP000199699"/>
    </source>
</evidence>
<dbReference type="GO" id="GO:0006431">
    <property type="term" value="P:methionyl-tRNA aminoacylation"/>
    <property type="evidence" value="ECO:0007669"/>
    <property type="project" value="TreeGrafter"/>
</dbReference>
<dbReference type="Pfam" id="PF09334">
    <property type="entry name" value="tRNA-synt_1g"/>
    <property type="match status" value="1"/>
</dbReference>